<comment type="caution">
    <text evidence="1">The sequence shown here is derived from an EMBL/GenBank/DDBJ whole genome shotgun (WGS) entry which is preliminary data.</text>
</comment>
<dbReference type="EMBL" id="CAJVPW010012715">
    <property type="protein sequence ID" value="CAG8638120.1"/>
    <property type="molecule type" value="Genomic_DNA"/>
</dbReference>
<sequence>MFREEGVGIAKIKQITYSASTISELTNVQIQNIIDHVNLKTMSNLSQSEHIFLKIKEDLPESKKTLSEKQNNPVHIYANFCNKTLEQYPDIFYEFNKENIDYYKITDEASCPLCKLDHDDEEGIEGRYETRRSKIRCSASSYYIKCK</sequence>
<accession>A0ACA9N7F9</accession>
<proteinExistence type="predicted"/>
<organism evidence="1 2">
    <name type="scientific">Cetraspora pellucida</name>
    <dbReference type="NCBI Taxonomy" id="1433469"/>
    <lineage>
        <taxon>Eukaryota</taxon>
        <taxon>Fungi</taxon>
        <taxon>Fungi incertae sedis</taxon>
        <taxon>Mucoromycota</taxon>
        <taxon>Glomeromycotina</taxon>
        <taxon>Glomeromycetes</taxon>
        <taxon>Diversisporales</taxon>
        <taxon>Gigasporaceae</taxon>
        <taxon>Cetraspora</taxon>
    </lineage>
</organism>
<evidence type="ECO:0000313" key="2">
    <source>
        <dbReference type="Proteomes" id="UP000789366"/>
    </source>
</evidence>
<gene>
    <name evidence="1" type="ORF">SPELUC_LOCUS8459</name>
</gene>
<reference evidence="1" key="1">
    <citation type="submission" date="2021-06" db="EMBL/GenBank/DDBJ databases">
        <authorList>
            <person name="Kallberg Y."/>
            <person name="Tangrot J."/>
            <person name="Rosling A."/>
        </authorList>
    </citation>
    <scope>NUCLEOTIDE SEQUENCE</scope>
    <source>
        <strain evidence="1">28 12/20/2015</strain>
    </source>
</reference>
<name>A0ACA9N7F9_9GLOM</name>
<keyword evidence="2" id="KW-1185">Reference proteome</keyword>
<dbReference type="Proteomes" id="UP000789366">
    <property type="component" value="Unassembled WGS sequence"/>
</dbReference>
<evidence type="ECO:0000313" key="1">
    <source>
        <dbReference type="EMBL" id="CAG8638120.1"/>
    </source>
</evidence>
<protein>
    <submittedName>
        <fullName evidence="1">16568_t:CDS:1</fullName>
    </submittedName>
</protein>